<dbReference type="PANTHER" id="PTHR34142:SF1">
    <property type="entry name" value="GLYCOSIDE HYDROLASE FAMILY 5 DOMAIN-CONTAINING PROTEIN"/>
    <property type="match status" value="1"/>
</dbReference>
<evidence type="ECO:0000256" key="1">
    <source>
        <dbReference type="ARBA" id="ARBA00022801"/>
    </source>
</evidence>
<evidence type="ECO:0000313" key="6">
    <source>
        <dbReference type="EMBL" id="MFC0623459.1"/>
    </source>
</evidence>
<dbReference type="InterPro" id="IPR017853">
    <property type="entry name" value="GH"/>
</dbReference>
<feature type="region of interest" description="Disordered" evidence="4">
    <location>
        <begin position="1"/>
        <end position="26"/>
    </location>
</feature>
<organism evidence="6 7">
    <name type="scientific">Kribbella deserti</name>
    <dbReference type="NCBI Taxonomy" id="1926257"/>
    <lineage>
        <taxon>Bacteria</taxon>
        <taxon>Bacillati</taxon>
        <taxon>Actinomycetota</taxon>
        <taxon>Actinomycetes</taxon>
        <taxon>Propionibacteriales</taxon>
        <taxon>Kribbellaceae</taxon>
        <taxon>Kribbella</taxon>
    </lineage>
</organism>
<comment type="caution">
    <text evidence="6">The sequence shown here is derived from an EMBL/GenBank/DDBJ whole genome shotgun (WGS) entry which is preliminary data.</text>
</comment>
<protein>
    <submittedName>
        <fullName evidence="6">Glycoside hydrolase family 5 protein</fullName>
        <ecNumber evidence="6">3.2.1.-</ecNumber>
    </submittedName>
</protein>
<reference evidence="6 7" key="1">
    <citation type="submission" date="2024-09" db="EMBL/GenBank/DDBJ databases">
        <authorList>
            <person name="Sun Q."/>
            <person name="Mori K."/>
        </authorList>
    </citation>
    <scope>NUCLEOTIDE SEQUENCE [LARGE SCALE GENOMIC DNA]</scope>
    <source>
        <strain evidence="6 7">CGMCC 1.15906</strain>
    </source>
</reference>
<dbReference type="PANTHER" id="PTHR34142">
    <property type="entry name" value="ENDO-BETA-1,4-GLUCANASE A"/>
    <property type="match status" value="1"/>
</dbReference>
<dbReference type="Proteomes" id="UP001589890">
    <property type="component" value="Unassembled WGS sequence"/>
</dbReference>
<evidence type="ECO:0000313" key="7">
    <source>
        <dbReference type="Proteomes" id="UP001589890"/>
    </source>
</evidence>
<dbReference type="Gene3D" id="3.20.20.80">
    <property type="entry name" value="Glycosidases"/>
    <property type="match status" value="1"/>
</dbReference>
<dbReference type="EMBL" id="JBHLTC010000005">
    <property type="protein sequence ID" value="MFC0623459.1"/>
    <property type="molecule type" value="Genomic_DNA"/>
</dbReference>
<gene>
    <name evidence="6" type="ORF">ACFFGN_05255</name>
</gene>
<evidence type="ECO:0000259" key="5">
    <source>
        <dbReference type="Pfam" id="PF00150"/>
    </source>
</evidence>
<dbReference type="RefSeq" id="WP_380044158.1">
    <property type="nucleotide sequence ID" value="NZ_JBHLTC010000005.1"/>
</dbReference>
<comment type="similarity">
    <text evidence="3">Belongs to the glycosyl hydrolase 5 (cellulase A) family.</text>
</comment>
<dbReference type="InterPro" id="IPR001547">
    <property type="entry name" value="Glyco_hydro_5"/>
</dbReference>
<keyword evidence="1 3" id="KW-0378">Hydrolase</keyword>
<evidence type="ECO:0000256" key="2">
    <source>
        <dbReference type="ARBA" id="ARBA00023295"/>
    </source>
</evidence>
<dbReference type="Pfam" id="PF00150">
    <property type="entry name" value="Cellulase"/>
    <property type="match status" value="1"/>
</dbReference>
<keyword evidence="2 3" id="KW-0326">Glycosidase</keyword>
<dbReference type="GO" id="GO:0016798">
    <property type="term" value="F:hydrolase activity, acting on glycosyl bonds"/>
    <property type="evidence" value="ECO:0007669"/>
    <property type="project" value="UniProtKB-KW"/>
</dbReference>
<dbReference type="SUPFAM" id="SSF51445">
    <property type="entry name" value="(Trans)glycosidases"/>
    <property type="match status" value="1"/>
</dbReference>
<keyword evidence="7" id="KW-1185">Reference proteome</keyword>
<dbReference type="EC" id="3.2.1.-" evidence="6"/>
<proteinExistence type="inferred from homology"/>
<feature type="domain" description="Glycoside hydrolase family 5" evidence="5">
    <location>
        <begin position="83"/>
        <end position="317"/>
    </location>
</feature>
<name>A0ABV6QFQ7_9ACTN</name>
<sequence>MNGRPHEFRTATARPSTGNRSAPKRRIRPLRRLLTVVMASALALGGAVVSPAPATAATNQFRGMNWAVLGDNFSRGPLVISGLSQTDSNATVRAKANALYDDMAAMGVNTVRLPINTHTVGTTWWNNYRGAIDAATARGFKVILAYWEDGAASGGKVTNYGAWNTMWSRVTSTYGSNANVYFEPMNEPHGYSSSEWRNVAAEWLRYHYSAVPSRVLIGGTGLSQDLRDICNDSRFSGTLLSFHYYAFFYGPMTYDGFRSHIQTRLGNCASRAVLTEYGAPMSNGLNYANASSTDNFVRYIRAITQVMRDNQMGGTYWPALGGKRTNGGSYDWYSMFALSGSGTNLNLTVRNNSGRDRIRYGWGL</sequence>
<accession>A0ABV6QFQ7</accession>
<evidence type="ECO:0000256" key="4">
    <source>
        <dbReference type="SAM" id="MobiDB-lite"/>
    </source>
</evidence>
<evidence type="ECO:0000256" key="3">
    <source>
        <dbReference type="RuleBase" id="RU361153"/>
    </source>
</evidence>